<keyword evidence="4" id="KW-1185">Reference proteome</keyword>
<dbReference type="STRING" id="82374.NZ47_10235"/>
<dbReference type="EMBL" id="JSCE01000192">
    <property type="protein sequence ID" value="KHM51511.1"/>
    <property type="molecule type" value="Genomic_DNA"/>
</dbReference>
<evidence type="ECO:0000313" key="3">
    <source>
        <dbReference type="EMBL" id="KHM51511.1"/>
    </source>
</evidence>
<accession>A0A0B2JXX4</accession>
<keyword evidence="2" id="KW-0560">Oxidoreductase</keyword>
<dbReference type="CDD" id="cd05233">
    <property type="entry name" value="SDR_c"/>
    <property type="match status" value="1"/>
</dbReference>
<gene>
    <name evidence="3" type="ORF">NZ47_10235</name>
</gene>
<comment type="similarity">
    <text evidence="1">Belongs to the short-chain dehydrogenases/reductases (SDR) family.</text>
</comment>
<name>A0A0B2JXX4_9FIRM</name>
<feature type="non-terminal residue" evidence="3">
    <location>
        <position position="1"/>
    </location>
</feature>
<dbReference type="GO" id="GO:0016491">
    <property type="term" value="F:oxidoreductase activity"/>
    <property type="evidence" value="ECO:0007669"/>
    <property type="project" value="UniProtKB-KW"/>
</dbReference>
<dbReference type="AlphaFoldDB" id="A0A0B2JXX4"/>
<dbReference type="PANTHER" id="PTHR43477:SF1">
    <property type="entry name" value="DIHYDROANTICAPSIN 7-DEHYDROGENASE"/>
    <property type="match status" value="1"/>
</dbReference>
<evidence type="ECO:0000313" key="4">
    <source>
        <dbReference type="Proteomes" id="UP000030993"/>
    </source>
</evidence>
<dbReference type="Gene3D" id="3.40.50.720">
    <property type="entry name" value="NAD(P)-binding Rossmann-like Domain"/>
    <property type="match status" value="1"/>
</dbReference>
<dbReference type="RefSeq" id="WP_039210194.1">
    <property type="nucleotide sequence ID" value="NZ_JSCE01000192.1"/>
</dbReference>
<dbReference type="PANTHER" id="PTHR43477">
    <property type="entry name" value="DIHYDROANTICAPSIN 7-DEHYDROGENASE"/>
    <property type="match status" value="1"/>
</dbReference>
<evidence type="ECO:0000256" key="2">
    <source>
        <dbReference type="ARBA" id="ARBA00023002"/>
    </source>
</evidence>
<organism evidence="3 4">
    <name type="scientific">Anaerovibrio lipolyticus</name>
    <dbReference type="NCBI Taxonomy" id="82374"/>
    <lineage>
        <taxon>Bacteria</taxon>
        <taxon>Bacillati</taxon>
        <taxon>Bacillota</taxon>
        <taxon>Negativicutes</taxon>
        <taxon>Selenomonadales</taxon>
        <taxon>Selenomonadaceae</taxon>
        <taxon>Anaerovibrio</taxon>
    </lineage>
</organism>
<dbReference type="InterPro" id="IPR002347">
    <property type="entry name" value="SDR_fam"/>
</dbReference>
<dbReference type="InterPro" id="IPR051122">
    <property type="entry name" value="SDR_DHRS6-like"/>
</dbReference>
<dbReference type="Proteomes" id="UP000030993">
    <property type="component" value="Unassembled WGS sequence"/>
</dbReference>
<dbReference type="Pfam" id="PF13561">
    <property type="entry name" value="adh_short_C2"/>
    <property type="match status" value="1"/>
</dbReference>
<reference evidence="3 4" key="1">
    <citation type="journal article" date="2013" name="PLoS ONE">
        <title>Identification and characterization of three novel lipases belonging to families II and V from Anaerovibrio lipolyticus 5ST.</title>
        <authorList>
            <person name="Prive F."/>
            <person name="Kaderbhai N.N."/>
            <person name="Girdwood S."/>
            <person name="Worgan H.J."/>
            <person name="Pinloche E."/>
            <person name="Scollan N.D."/>
            <person name="Huws S.A."/>
            <person name="Newbold C.J."/>
        </authorList>
    </citation>
    <scope>NUCLEOTIDE SEQUENCE [LARGE SCALE GENOMIC DNA]</scope>
    <source>
        <strain evidence="3 4">5S</strain>
    </source>
</reference>
<dbReference type="InterPro" id="IPR036291">
    <property type="entry name" value="NAD(P)-bd_dom_sf"/>
</dbReference>
<dbReference type="PRINTS" id="PR00081">
    <property type="entry name" value="GDHRDH"/>
</dbReference>
<comment type="caution">
    <text evidence="3">The sequence shown here is derived from an EMBL/GenBank/DDBJ whole genome shotgun (WGS) entry which is preliminary data.</text>
</comment>
<evidence type="ECO:0000256" key="1">
    <source>
        <dbReference type="ARBA" id="ARBA00006484"/>
    </source>
</evidence>
<protein>
    <submittedName>
        <fullName evidence="3">3-oxoacyl-ACP reductase</fullName>
    </submittedName>
</protein>
<proteinExistence type="inferred from homology"/>
<dbReference type="SUPFAM" id="SSF51735">
    <property type="entry name" value="NAD(P)-binding Rossmann-fold domains"/>
    <property type="match status" value="1"/>
</dbReference>
<sequence length="128" mass="14022">VNKKKNAMDGCSSILFSSVAATIGEKSNFAYSSAKLAIQGAVRSIAKEIYTRGNRINTVSPGWVNTELTRKEDESSLVNKKFYDWHLLGIGEPEDVTGMVLFLLSERARWITGTNIVVDGGYLLGGYN</sequence>